<feature type="region of interest" description="Disordered" evidence="1">
    <location>
        <begin position="36"/>
        <end position="68"/>
    </location>
</feature>
<gene>
    <name evidence="2" type="ORF">CCACVL1_03528</name>
</gene>
<dbReference type="AlphaFoldDB" id="A0A1R3JYN4"/>
<feature type="region of interest" description="Disordered" evidence="1">
    <location>
        <begin position="1"/>
        <end position="24"/>
    </location>
</feature>
<name>A0A1R3JYN4_COCAP</name>
<feature type="compositionally biased region" description="Basic and acidic residues" evidence="1">
    <location>
        <begin position="8"/>
        <end position="17"/>
    </location>
</feature>
<sequence length="68" mass="7800">MGNNSKISSEHTEKHGAPDQVGGWCGWDPFLTNWKKEQEIKPHEAIKTRENQEEEEPQQIAKRAGNRS</sequence>
<comment type="caution">
    <text evidence="2">The sequence shown here is derived from an EMBL/GenBank/DDBJ whole genome shotgun (WGS) entry which is preliminary data.</text>
</comment>
<organism evidence="2 3">
    <name type="scientific">Corchorus capsularis</name>
    <name type="common">Jute</name>
    <dbReference type="NCBI Taxonomy" id="210143"/>
    <lineage>
        <taxon>Eukaryota</taxon>
        <taxon>Viridiplantae</taxon>
        <taxon>Streptophyta</taxon>
        <taxon>Embryophyta</taxon>
        <taxon>Tracheophyta</taxon>
        <taxon>Spermatophyta</taxon>
        <taxon>Magnoliopsida</taxon>
        <taxon>eudicotyledons</taxon>
        <taxon>Gunneridae</taxon>
        <taxon>Pentapetalae</taxon>
        <taxon>rosids</taxon>
        <taxon>malvids</taxon>
        <taxon>Malvales</taxon>
        <taxon>Malvaceae</taxon>
        <taxon>Grewioideae</taxon>
        <taxon>Apeibeae</taxon>
        <taxon>Corchorus</taxon>
    </lineage>
</organism>
<dbReference type="Gramene" id="OMO99959">
    <property type="protein sequence ID" value="OMO99959"/>
    <property type="gene ID" value="CCACVL1_03528"/>
</dbReference>
<dbReference type="Proteomes" id="UP000188268">
    <property type="component" value="Unassembled WGS sequence"/>
</dbReference>
<reference evidence="2 3" key="1">
    <citation type="submission" date="2013-09" db="EMBL/GenBank/DDBJ databases">
        <title>Corchorus capsularis genome sequencing.</title>
        <authorList>
            <person name="Alam M."/>
            <person name="Haque M.S."/>
            <person name="Islam M.S."/>
            <person name="Emdad E.M."/>
            <person name="Islam M.M."/>
            <person name="Ahmed B."/>
            <person name="Halim A."/>
            <person name="Hossen Q.M.M."/>
            <person name="Hossain M.Z."/>
            <person name="Ahmed R."/>
            <person name="Khan M.M."/>
            <person name="Islam R."/>
            <person name="Rashid M.M."/>
            <person name="Khan S.A."/>
            <person name="Rahman M.S."/>
            <person name="Alam M."/>
        </authorList>
    </citation>
    <scope>NUCLEOTIDE SEQUENCE [LARGE SCALE GENOMIC DNA]</scope>
    <source>
        <strain evidence="3">cv. CVL-1</strain>
        <tissue evidence="2">Whole seedling</tissue>
    </source>
</reference>
<evidence type="ECO:0000313" key="3">
    <source>
        <dbReference type="Proteomes" id="UP000188268"/>
    </source>
</evidence>
<protein>
    <submittedName>
        <fullName evidence="2">Uncharacterized protein</fullName>
    </submittedName>
</protein>
<evidence type="ECO:0000256" key="1">
    <source>
        <dbReference type="SAM" id="MobiDB-lite"/>
    </source>
</evidence>
<evidence type="ECO:0000313" key="2">
    <source>
        <dbReference type="EMBL" id="OMO99959.1"/>
    </source>
</evidence>
<feature type="compositionally biased region" description="Basic and acidic residues" evidence="1">
    <location>
        <begin position="36"/>
        <end position="51"/>
    </location>
</feature>
<dbReference type="EMBL" id="AWWV01006741">
    <property type="protein sequence ID" value="OMO99959.1"/>
    <property type="molecule type" value="Genomic_DNA"/>
</dbReference>
<proteinExistence type="predicted"/>
<keyword evidence="3" id="KW-1185">Reference proteome</keyword>
<accession>A0A1R3JYN4</accession>